<dbReference type="PROSITE" id="PS51257">
    <property type="entry name" value="PROKAR_LIPOPROTEIN"/>
    <property type="match status" value="1"/>
</dbReference>
<sequence>MKRRAYLLSGKISGLCSSLFLACLFCFLFVLSWLLSPFLEIAGFNLPFNNHMPVVAAQDFSVKTAYGKEWSVMLADTKGAYLGISGGTAPLSLMYSPEGDVIALPGNNGHDFIALFSNRTEYAKYVPYSDGRFNSFDLHVPVVQYSVGEAKADWIPFGFEQNSFDNLLTTETVPTFGGGDLKDSGYLDNKEARQDVVPNIQLMINDSNTPSDYKHDSDDESKMELLNSQV</sequence>
<accession>A0A1M7S0U8</accession>
<evidence type="ECO:0000313" key="3">
    <source>
        <dbReference type="EMBL" id="SHN52229.1"/>
    </source>
</evidence>
<feature type="compositionally biased region" description="Basic and acidic residues" evidence="1">
    <location>
        <begin position="212"/>
        <end position="223"/>
    </location>
</feature>
<protein>
    <submittedName>
        <fullName evidence="3">Uncharacterized protein</fullName>
    </submittedName>
</protein>
<evidence type="ECO:0000256" key="2">
    <source>
        <dbReference type="SAM" id="Phobius"/>
    </source>
</evidence>
<keyword evidence="2" id="KW-0472">Membrane</keyword>
<reference evidence="3 4" key="1">
    <citation type="submission" date="2016-12" db="EMBL/GenBank/DDBJ databases">
        <authorList>
            <person name="Song W.-J."/>
            <person name="Kurnit D.M."/>
        </authorList>
    </citation>
    <scope>NUCLEOTIDE SEQUENCE [LARGE SCALE GENOMIC DNA]</scope>
    <source>
        <strain evidence="3 4">DSM 11393</strain>
    </source>
</reference>
<dbReference type="AlphaFoldDB" id="A0A1M7S0U8"/>
<feature type="region of interest" description="Disordered" evidence="1">
    <location>
        <begin position="207"/>
        <end position="230"/>
    </location>
</feature>
<evidence type="ECO:0000313" key="4">
    <source>
        <dbReference type="Proteomes" id="UP000186469"/>
    </source>
</evidence>
<keyword evidence="2" id="KW-1133">Transmembrane helix</keyword>
<feature type="transmembrane region" description="Helical" evidence="2">
    <location>
        <begin position="12"/>
        <end position="35"/>
    </location>
</feature>
<dbReference type="EMBL" id="FRDI01000002">
    <property type="protein sequence ID" value="SHN52229.1"/>
    <property type="molecule type" value="Genomic_DNA"/>
</dbReference>
<evidence type="ECO:0000256" key="1">
    <source>
        <dbReference type="SAM" id="MobiDB-lite"/>
    </source>
</evidence>
<proteinExistence type="predicted"/>
<keyword evidence="2" id="KW-0812">Transmembrane</keyword>
<dbReference type="Proteomes" id="UP000186469">
    <property type="component" value="Unassembled WGS sequence"/>
</dbReference>
<keyword evidence="4" id="KW-1185">Reference proteome</keyword>
<name>A0A1M7S0U8_9BACT</name>
<organism evidence="3 4">
    <name type="scientific">Desulfovibrio litoralis DSM 11393</name>
    <dbReference type="NCBI Taxonomy" id="1121455"/>
    <lineage>
        <taxon>Bacteria</taxon>
        <taxon>Pseudomonadati</taxon>
        <taxon>Thermodesulfobacteriota</taxon>
        <taxon>Desulfovibrionia</taxon>
        <taxon>Desulfovibrionales</taxon>
        <taxon>Desulfovibrionaceae</taxon>
        <taxon>Desulfovibrio</taxon>
    </lineage>
</organism>
<gene>
    <name evidence="3" type="ORF">SAMN02745728_00439</name>
</gene>